<proteinExistence type="inferred from homology"/>
<evidence type="ECO:0000256" key="2">
    <source>
        <dbReference type="SAM" id="Phobius"/>
    </source>
</evidence>
<accession>A0ABP0WA88</accession>
<dbReference type="PROSITE" id="PS51797">
    <property type="entry name" value="TCTP_3"/>
    <property type="match status" value="1"/>
</dbReference>
<organism evidence="4 5">
    <name type="scientific">Sphagnum jensenii</name>
    <dbReference type="NCBI Taxonomy" id="128206"/>
    <lineage>
        <taxon>Eukaryota</taxon>
        <taxon>Viridiplantae</taxon>
        <taxon>Streptophyta</taxon>
        <taxon>Embryophyta</taxon>
        <taxon>Bryophyta</taxon>
        <taxon>Sphagnophytina</taxon>
        <taxon>Sphagnopsida</taxon>
        <taxon>Sphagnales</taxon>
        <taxon>Sphagnaceae</taxon>
        <taxon>Sphagnum</taxon>
    </lineage>
</organism>
<evidence type="ECO:0000256" key="1">
    <source>
        <dbReference type="PROSITE-ProRule" id="PRU01133"/>
    </source>
</evidence>
<dbReference type="SUPFAM" id="SSF109604">
    <property type="entry name" value="HD-domain/PDEase-like"/>
    <property type="match status" value="1"/>
</dbReference>
<dbReference type="InterPro" id="IPR011057">
    <property type="entry name" value="Mss4-like_sf"/>
</dbReference>
<name>A0ABP0WA88_9BRYO</name>
<evidence type="ECO:0000313" key="5">
    <source>
        <dbReference type="Proteomes" id="UP001497444"/>
    </source>
</evidence>
<evidence type="ECO:0000259" key="3">
    <source>
        <dbReference type="PROSITE" id="PS51797"/>
    </source>
</evidence>
<dbReference type="EMBL" id="OZ020110">
    <property type="protein sequence ID" value="CAK9262768.1"/>
    <property type="molecule type" value="Genomic_DNA"/>
</dbReference>
<dbReference type="Gene3D" id="2.170.150.10">
    <property type="entry name" value="Metal Binding Protein, Guanine Nucleotide Exchange Factor, Chain A"/>
    <property type="match status" value="1"/>
</dbReference>
<dbReference type="InterPro" id="IPR018105">
    <property type="entry name" value="Translational_control_tumour_p"/>
</dbReference>
<reference evidence="4" key="1">
    <citation type="submission" date="2024-02" db="EMBL/GenBank/DDBJ databases">
        <authorList>
            <consortium name="ELIXIR-Norway"/>
            <consortium name="Elixir Norway"/>
        </authorList>
    </citation>
    <scope>NUCLEOTIDE SEQUENCE</scope>
</reference>
<gene>
    <name evidence="4" type="ORF">CSSPJE1EN1_LOCUS8246</name>
</gene>
<feature type="domain" description="TCTP" evidence="3">
    <location>
        <begin position="259"/>
        <end position="446"/>
    </location>
</feature>
<dbReference type="SUPFAM" id="SSF51316">
    <property type="entry name" value="Mss4-like"/>
    <property type="match status" value="1"/>
</dbReference>
<dbReference type="InterPro" id="IPR034737">
    <property type="entry name" value="TCTP"/>
</dbReference>
<keyword evidence="2" id="KW-0472">Membrane</keyword>
<dbReference type="PANTHER" id="PTHR11991:SF0">
    <property type="entry name" value="TRANSLATIONALLY-CONTROLLED TUMOR PROTEIN"/>
    <property type="match status" value="1"/>
</dbReference>
<dbReference type="InterPro" id="IPR011323">
    <property type="entry name" value="Mss4/transl-control_tumour"/>
</dbReference>
<dbReference type="PRINTS" id="PR01653">
    <property type="entry name" value="TCTPROTEIN"/>
</dbReference>
<keyword evidence="2" id="KW-1133">Transmembrane helix</keyword>
<keyword evidence="5" id="KW-1185">Reference proteome</keyword>
<dbReference type="PANTHER" id="PTHR11991">
    <property type="entry name" value="TRANSLATIONALLY CONTROLLED TUMOR PROTEIN-RELATED"/>
    <property type="match status" value="1"/>
</dbReference>
<dbReference type="Proteomes" id="UP001497444">
    <property type="component" value="Chromosome 15"/>
</dbReference>
<keyword evidence="2" id="KW-0812">Transmembrane</keyword>
<comment type="similarity">
    <text evidence="1">Belongs to the TCTP family.</text>
</comment>
<protein>
    <recommendedName>
        <fullName evidence="3">TCTP domain-containing protein</fullName>
    </recommendedName>
</protein>
<evidence type="ECO:0000313" key="4">
    <source>
        <dbReference type="EMBL" id="CAK9262768.1"/>
    </source>
</evidence>
<sequence>MGDDDATVIFVSERFAGAMESLILLADTMQQAAALLFLEDEEGEEETSRTSSSSSSSSLFMSVVPLGNVLTRENGATHVPIVIEIERDKPGSNRGLCVVLEGRMQTMSPRFEVGSGGGAFRSNHHHHYSRPQASSQVSKATVVAFDPPQLQQVEGFTPKTPHSLQMDEEEKGHHHPGMLETRDRVFRFVEKSNGVAATASPHALDSVSFSNTATECASVEPPCLATIQAQYKMFLEPCVIKALTTILAATRVSSEVVAASLLHDVVDDSNLSHQFLQDSLGDDIVDLVLGWVVKGALDVDSLIGANPSIEGGEDEGADDQATKVVDIVDTFKLQFWEQLTYDKKGFIPYIKKYLKTLTPLVPEECQATFKKDVEGAVKFLLSKLSNFQLCLFSQQLFVVLISICVMCIFVGENMKDDSSTIFAYYKEEKTDLTFLYFVDALKEVKC</sequence>
<dbReference type="Pfam" id="PF00838">
    <property type="entry name" value="TCTP"/>
    <property type="match status" value="1"/>
</dbReference>
<feature type="transmembrane region" description="Helical" evidence="2">
    <location>
        <begin position="391"/>
        <end position="411"/>
    </location>
</feature>